<evidence type="ECO:0000256" key="1">
    <source>
        <dbReference type="ARBA" id="ARBA00022980"/>
    </source>
</evidence>
<dbReference type="SUPFAM" id="SSF54565">
    <property type="entry name" value="Ribosomal protein S16"/>
    <property type="match status" value="1"/>
</dbReference>
<name>X1W1S0_9ZZZZ</name>
<proteinExistence type="inferred from homology"/>
<dbReference type="NCBIfam" id="TIGR00002">
    <property type="entry name" value="S16"/>
    <property type="match status" value="1"/>
</dbReference>
<accession>X1W1S0</accession>
<sequence length="85" mass="9781">MSAIIKLRREGGKKKPFYKVVVIDSRRACNAKFIEQLGYYQPLSDPYVFKIDQEASLKWIEKGAQLSATVKDLFKKEGILKIDKT</sequence>
<protein>
    <recommendedName>
        <fullName evidence="4">30S ribosomal protein S16</fullName>
    </recommendedName>
</protein>
<reference evidence="3" key="1">
    <citation type="journal article" date="2014" name="Front. Microbiol.">
        <title>High frequency of phylogenetically diverse reductive dehalogenase-homologous genes in deep subseafloor sedimentary metagenomes.</title>
        <authorList>
            <person name="Kawai M."/>
            <person name="Futagami T."/>
            <person name="Toyoda A."/>
            <person name="Takaki Y."/>
            <person name="Nishi S."/>
            <person name="Hori S."/>
            <person name="Arai W."/>
            <person name="Tsubouchi T."/>
            <person name="Morono Y."/>
            <person name="Uchiyama I."/>
            <person name="Ito T."/>
            <person name="Fujiyama A."/>
            <person name="Inagaki F."/>
            <person name="Takami H."/>
        </authorList>
    </citation>
    <scope>NUCLEOTIDE SEQUENCE</scope>
    <source>
        <strain evidence="3">Expedition CK06-06</strain>
    </source>
</reference>
<dbReference type="PANTHER" id="PTHR12919:SF20">
    <property type="entry name" value="SMALL RIBOSOMAL SUBUNIT PROTEIN BS16M"/>
    <property type="match status" value="1"/>
</dbReference>
<dbReference type="Gene3D" id="3.30.1320.10">
    <property type="match status" value="1"/>
</dbReference>
<keyword evidence="1" id="KW-0689">Ribosomal protein</keyword>
<dbReference type="InterPro" id="IPR000307">
    <property type="entry name" value="Ribosomal_bS16"/>
</dbReference>
<evidence type="ECO:0008006" key="4">
    <source>
        <dbReference type="Google" id="ProtNLM"/>
    </source>
</evidence>
<dbReference type="Pfam" id="PF00886">
    <property type="entry name" value="Ribosomal_S16"/>
    <property type="match status" value="1"/>
</dbReference>
<dbReference type="HAMAP" id="MF_00385">
    <property type="entry name" value="Ribosomal_bS16"/>
    <property type="match status" value="1"/>
</dbReference>
<evidence type="ECO:0000256" key="2">
    <source>
        <dbReference type="ARBA" id="ARBA00023274"/>
    </source>
</evidence>
<dbReference type="EMBL" id="BARW01035727">
    <property type="protein sequence ID" value="GAJ22440.1"/>
    <property type="molecule type" value="Genomic_DNA"/>
</dbReference>
<dbReference type="GO" id="GO:0006412">
    <property type="term" value="P:translation"/>
    <property type="evidence" value="ECO:0007669"/>
    <property type="project" value="InterPro"/>
</dbReference>
<dbReference type="PANTHER" id="PTHR12919">
    <property type="entry name" value="30S RIBOSOMAL PROTEIN S16"/>
    <property type="match status" value="1"/>
</dbReference>
<comment type="caution">
    <text evidence="3">The sequence shown here is derived from an EMBL/GenBank/DDBJ whole genome shotgun (WGS) entry which is preliminary data.</text>
</comment>
<dbReference type="GO" id="GO:0005737">
    <property type="term" value="C:cytoplasm"/>
    <property type="evidence" value="ECO:0007669"/>
    <property type="project" value="UniProtKB-ARBA"/>
</dbReference>
<dbReference type="AlphaFoldDB" id="X1W1S0"/>
<dbReference type="InterPro" id="IPR023803">
    <property type="entry name" value="Ribosomal_bS16_dom_sf"/>
</dbReference>
<dbReference type="GO" id="GO:0003735">
    <property type="term" value="F:structural constituent of ribosome"/>
    <property type="evidence" value="ECO:0007669"/>
    <property type="project" value="InterPro"/>
</dbReference>
<keyword evidence="2" id="KW-0687">Ribonucleoprotein</keyword>
<gene>
    <name evidence="3" type="ORF">S12H4_55657</name>
</gene>
<organism evidence="3">
    <name type="scientific">marine sediment metagenome</name>
    <dbReference type="NCBI Taxonomy" id="412755"/>
    <lineage>
        <taxon>unclassified sequences</taxon>
        <taxon>metagenomes</taxon>
        <taxon>ecological metagenomes</taxon>
    </lineage>
</organism>
<evidence type="ECO:0000313" key="3">
    <source>
        <dbReference type="EMBL" id="GAJ22440.1"/>
    </source>
</evidence>
<dbReference type="GO" id="GO:0015935">
    <property type="term" value="C:small ribosomal subunit"/>
    <property type="evidence" value="ECO:0007669"/>
    <property type="project" value="TreeGrafter"/>
</dbReference>